<accession>A0ABN6DVA2</accession>
<proteinExistence type="predicted"/>
<dbReference type="Proteomes" id="UP001319827">
    <property type="component" value="Chromosome"/>
</dbReference>
<protein>
    <submittedName>
        <fullName evidence="1">C-type cytochrome</fullName>
    </submittedName>
</protein>
<dbReference type="Gene3D" id="1.10.1130.20">
    <property type="match status" value="1"/>
</dbReference>
<evidence type="ECO:0000313" key="1">
    <source>
        <dbReference type="EMBL" id="BCR03794.1"/>
    </source>
</evidence>
<organism evidence="1 2">
    <name type="scientific">Desulfuromonas versatilis</name>
    <dbReference type="NCBI Taxonomy" id="2802975"/>
    <lineage>
        <taxon>Bacteria</taxon>
        <taxon>Pseudomonadati</taxon>
        <taxon>Thermodesulfobacteriota</taxon>
        <taxon>Desulfuromonadia</taxon>
        <taxon>Desulfuromonadales</taxon>
        <taxon>Desulfuromonadaceae</taxon>
        <taxon>Desulfuromonas</taxon>
    </lineage>
</organism>
<sequence>MLKKRDLILIAVGIAIVLFLWAAPEESTTRVPMDESHQQIYDIYHAEGKKAAEKVCEQCHNEDGVPFPKDHPPKYRCLFCHKMKD</sequence>
<dbReference type="InterPro" id="IPR036280">
    <property type="entry name" value="Multihaem_cyt_sf"/>
</dbReference>
<evidence type="ECO:0000313" key="2">
    <source>
        <dbReference type="Proteomes" id="UP001319827"/>
    </source>
</evidence>
<reference evidence="1 2" key="2">
    <citation type="journal article" date="2021" name="Int. J. Syst. Evol. Microbiol.">
        <title>Isolation and Polyphasic Characterization of Desulfuromonas versatilis sp. Nov., an Electrogenic Bacteria Capable of Versatile Metabolism Isolated from a Graphene Oxide-Reducing Enrichment Culture.</title>
        <authorList>
            <person name="Xie L."/>
            <person name="Yoshida N."/>
            <person name="Ishii S."/>
            <person name="Meng L."/>
        </authorList>
    </citation>
    <scope>NUCLEOTIDE SEQUENCE [LARGE SCALE GENOMIC DNA]</scope>
    <source>
        <strain evidence="1 2">NIT-T3</strain>
    </source>
</reference>
<gene>
    <name evidence="1" type="primary">dhc2</name>
    <name evidence="1" type="ORF">DESUT3_08630</name>
</gene>
<dbReference type="SUPFAM" id="SSF48695">
    <property type="entry name" value="Multiheme cytochromes"/>
    <property type="match status" value="1"/>
</dbReference>
<reference evidence="1 2" key="1">
    <citation type="journal article" date="2016" name="C (Basel)">
        <title>Selective Growth of and Electricity Production by Marine Exoelectrogenic Bacteria in Self-Aggregated Hydrogel of Microbially Reduced Graphene Oxide.</title>
        <authorList>
            <person name="Yoshida N."/>
            <person name="Goto Y."/>
            <person name="Miyata Y."/>
        </authorList>
    </citation>
    <scope>NUCLEOTIDE SEQUENCE [LARGE SCALE GENOMIC DNA]</scope>
    <source>
        <strain evidence="1 2">NIT-T3</strain>
    </source>
</reference>
<keyword evidence="2" id="KW-1185">Reference proteome</keyword>
<dbReference type="EMBL" id="AP024355">
    <property type="protein sequence ID" value="BCR03794.1"/>
    <property type="molecule type" value="Genomic_DNA"/>
</dbReference>
<dbReference type="RefSeq" id="WP_225911624.1">
    <property type="nucleotide sequence ID" value="NZ_AP024355.1"/>
</dbReference>
<name>A0ABN6DVA2_9BACT</name>